<comment type="catalytic activity">
    <reaction evidence="12">
        <text>3-O-(beta-D-glucosyl)-L-seryl-[EGF-like domain protein] + UDP-alpha-D-xylose = 3-O-[alpha-D-xylosyl-(1-&gt;3)-beta-D-glucosyl]-L-seryl-[EGF-like domain protein] + UDP + H(+)</text>
        <dbReference type="Rhea" id="RHEA:56064"/>
        <dbReference type="Rhea" id="RHEA-COMP:14610"/>
        <dbReference type="Rhea" id="RHEA-COMP:14611"/>
        <dbReference type="ChEBI" id="CHEBI:15378"/>
        <dbReference type="ChEBI" id="CHEBI:57632"/>
        <dbReference type="ChEBI" id="CHEBI:58223"/>
        <dbReference type="ChEBI" id="CHEBI:140575"/>
        <dbReference type="ChEBI" id="CHEBI:140576"/>
        <dbReference type="EC" id="2.4.2.42"/>
    </reaction>
</comment>
<dbReference type="Proteomes" id="UP001186944">
    <property type="component" value="Unassembled WGS sequence"/>
</dbReference>
<sequence>MLFFRPIEELWSMFEKFNSSQVVAIPPNDPNKVNWYQTNAKHPFYGSGGLNTGVMLMNLTRLRAIGYTSMIENLYKEWNSKIMWGEQDLHNIWLHYHPENLYLVPCEWNYRDAHCIHGNVCEGAEKNGIHVLHGVCQRLVTPGKSPELFAVNNAFKMVIICL</sequence>
<keyword evidence="6" id="KW-0735">Signal-anchor</keyword>
<dbReference type="PANTHER" id="PTHR46012">
    <property type="entry name" value="IP22168P"/>
    <property type="match status" value="1"/>
</dbReference>
<keyword evidence="7" id="KW-1133">Transmembrane helix</keyword>
<evidence type="ECO:0000256" key="9">
    <source>
        <dbReference type="ARBA" id="ARBA00023180"/>
    </source>
</evidence>
<keyword evidence="3" id="KW-0328">Glycosyltransferase</keyword>
<dbReference type="SUPFAM" id="SSF53448">
    <property type="entry name" value="Nucleotide-diphospho-sugar transferases"/>
    <property type="match status" value="1"/>
</dbReference>
<evidence type="ECO:0000256" key="2">
    <source>
        <dbReference type="ARBA" id="ARBA00006351"/>
    </source>
</evidence>
<dbReference type="GO" id="GO:0016020">
    <property type="term" value="C:membrane"/>
    <property type="evidence" value="ECO:0007669"/>
    <property type="project" value="UniProtKB-SubCell"/>
</dbReference>
<dbReference type="GO" id="GO:0016266">
    <property type="term" value="P:protein O-linked glycosylation via N-acetyl-galactosamine"/>
    <property type="evidence" value="ECO:0007669"/>
    <property type="project" value="TreeGrafter"/>
</dbReference>
<evidence type="ECO:0000256" key="1">
    <source>
        <dbReference type="ARBA" id="ARBA00004606"/>
    </source>
</evidence>
<evidence type="ECO:0000256" key="12">
    <source>
        <dbReference type="ARBA" id="ARBA00049181"/>
    </source>
</evidence>
<evidence type="ECO:0000313" key="13">
    <source>
        <dbReference type="EMBL" id="KAK3094402.1"/>
    </source>
</evidence>
<evidence type="ECO:0000256" key="4">
    <source>
        <dbReference type="ARBA" id="ARBA00022679"/>
    </source>
</evidence>
<comment type="similarity">
    <text evidence="2">Belongs to the glycosyltransferase 8 family.</text>
</comment>
<name>A0AA88XXL5_PINIB</name>
<dbReference type="Gene3D" id="3.90.550.10">
    <property type="entry name" value="Spore Coat Polysaccharide Biosynthesis Protein SpsA, Chain A"/>
    <property type="match status" value="1"/>
</dbReference>
<dbReference type="EC" id="2.4.2.42" evidence="11"/>
<evidence type="ECO:0000256" key="5">
    <source>
        <dbReference type="ARBA" id="ARBA00022692"/>
    </source>
</evidence>
<proteinExistence type="inferred from homology"/>
<dbReference type="PANTHER" id="PTHR46012:SF2">
    <property type="entry name" value="IP22168P"/>
    <property type="match status" value="1"/>
</dbReference>
<keyword evidence="4" id="KW-0808">Transferase</keyword>
<evidence type="ECO:0000256" key="7">
    <source>
        <dbReference type="ARBA" id="ARBA00022989"/>
    </source>
</evidence>
<gene>
    <name evidence="13" type="ORF">FSP39_001274</name>
</gene>
<dbReference type="AlphaFoldDB" id="A0AA88XXL5"/>
<dbReference type="GO" id="GO:0140563">
    <property type="term" value="F:UDP-D-xylose:beta-D-glucoside alpha-1,3-D-xylosyltransferase activity"/>
    <property type="evidence" value="ECO:0007669"/>
    <property type="project" value="UniProtKB-EC"/>
</dbReference>
<evidence type="ECO:0000256" key="10">
    <source>
        <dbReference type="ARBA" id="ARBA00037301"/>
    </source>
</evidence>
<evidence type="ECO:0000313" key="14">
    <source>
        <dbReference type="Proteomes" id="UP001186944"/>
    </source>
</evidence>
<protein>
    <recommendedName>
        <fullName evidence="11">UDP-D-xylose:beta-D-glucoside alpha-1,3-D-xylosyltransferase</fullName>
        <ecNumber evidence="11">2.4.2.42</ecNumber>
    </recommendedName>
</protein>
<keyword evidence="8" id="KW-0472">Membrane</keyword>
<evidence type="ECO:0000256" key="11">
    <source>
        <dbReference type="ARBA" id="ARBA00038854"/>
    </source>
</evidence>
<dbReference type="InterPro" id="IPR002495">
    <property type="entry name" value="Glyco_trans_8"/>
</dbReference>
<dbReference type="InterPro" id="IPR029044">
    <property type="entry name" value="Nucleotide-diphossugar_trans"/>
</dbReference>
<evidence type="ECO:0000256" key="6">
    <source>
        <dbReference type="ARBA" id="ARBA00022968"/>
    </source>
</evidence>
<accession>A0AA88XXL5</accession>
<comment type="function">
    <text evidence="10">Glycosyltransferase which elongates the O-linked glucose attached to EGF-like repeats in the extracellular domain of Notch proteins by catalyzing the addition of xylose.</text>
</comment>
<evidence type="ECO:0000256" key="3">
    <source>
        <dbReference type="ARBA" id="ARBA00022676"/>
    </source>
</evidence>
<dbReference type="InterPro" id="IPR051993">
    <property type="entry name" value="Glycosyltransferase_8"/>
</dbReference>
<keyword evidence="9" id="KW-0325">Glycoprotein</keyword>
<organism evidence="13 14">
    <name type="scientific">Pinctada imbricata</name>
    <name type="common">Atlantic pearl-oyster</name>
    <name type="synonym">Pinctada martensii</name>
    <dbReference type="NCBI Taxonomy" id="66713"/>
    <lineage>
        <taxon>Eukaryota</taxon>
        <taxon>Metazoa</taxon>
        <taxon>Spiralia</taxon>
        <taxon>Lophotrochozoa</taxon>
        <taxon>Mollusca</taxon>
        <taxon>Bivalvia</taxon>
        <taxon>Autobranchia</taxon>
        <taxon>Pteriomorphia</taxon>
        <taxon>Pterioida</taxon>
        <taxon>Pterioidea</taxon>
        <taxon>Pteriidae</taxon>
        <taxon>Pinctada</taxon>
    </lineage>
</organism>
<dbReference type="Pfam" id="PF01501">
    <property type="entry name" value="Glyco_transf_8"/>
    <property type="match status" value="1"/>
</dbReference>
<keyword evidence="5" id="KW-0812">Transmembrane</keyword>
<evidence type="ECO:0000256" key="8">
    <source>
        <dbReference type="ARBA" id="ARBA00023136"/>
    </source>
</evidence>
<dbReference type="EMBL" id="VSWD01000008">
    <property type="protein sequence ID" value="KAK3094402.1"/>
    <property type="molecule type" value="Genomic_DNA"/>
</dbReference>
<comment type="caution">
    <text evidence="13">The sequence shown here is derived from an EMBL/GenBank/DDBJ whole genome shotgun (WGS) entry which is preliminary data.</text>
</comment>
<comment type="subcellular location">
    <subcellularLocation>
        <location evidence="1">Membrane</location>
        <topology evidence="1">Single-pass type II membrane protein</topology>
    </subcellularLocation>
</comment>
<keyword evidence="14" id="KW-1185">Reference proteome</keyword>
<reference evidence="13" key="1">
    <citation type="submission" date="2019-08" db="EMBL/GenBank/DDBJ databases">
        <title>The improved chromosome-level genome for the pearl oyster Pinctada fucata martensii using PacBio sequencing and Hi-C.</title>
        <authorList>
            <person name="Zheng Z."/>
        </authorList>
    </citation>
    <scope>NUCLEOTIDE SEQUENCE</scope>
    <source>
        <strain evidence="13">ZZ-2019</strain>
        <tissue evidence="13">Adductor muscle</tissue>
    </source>
</reference>